<evidence type="ECO:0000256" key="2">
    <source>
        <dbReference type="ARBA" id="ARBA00007399"/>
    </source>
</evidence>
<dbReference type="SUPFAM" id="SSF49584">
    <property type="entry name" value="Periplasmic chaperone C-domain"/>
    <property type="match status" value="1"/>
</dbReference>
<feature type="domain" description="Pili assembly chaperone C-terminal" evidence="9">
    <location>
        <begin position="163"/>
        <end position="222"/>
    </location>
</feature>
<evidence type="ECO:0000256" key="7">
    <source>
        <dbReference type="SAM" id="SignalP"/>
    </source>
</evidence>
<sequence length="250" mass="27769">MNKCMVSMLLVFAASTNAALTIDRSRLILNEGERSISVNVENRNQHAPYLAQAWMEDINEAKSNHYIAVLPPLQRVEAGAKTKVRLQPLPNITALPQDRESVLFFNLREIPPKSDQPNVFSLALQSRIKVFYRPKGIAVESNTVLLPGAREITLTRQGDGYAIHNPTPYHFSFVEARDAGNRAIKRFTPVMVPPKSTDNLSVLASEMGGSPTLVYLNDFGSQRALLFSCDGKTCRVSEELGKVKVVMLDE</sequence>
<evidence type="ECO:0000259" key="9">
    <source>
        <dbReference type="Pfam" id="PF02753"/>
    </source>
</evidence>
<feature type="domain" description="Pili assembly chaperone N-terminal" evidence="8">
    <location>
        <begin position="20"/>
        <end position="137"/>
    </location>
</feature>
<dbReference type="PRINTS" id="PR00969">
    <property type="entry name" value="CHAPERONPILI"/>
</dbReference>
<keyword evidence="5 6" id="KW-0143">Chaperone</keyword>
<comment type="similarity">
    <text evidence="2 6">Belongs to the periplasmic pilus chaperone family.</text>
</comment>
<dbReference type="InterPro" id="IPR016148">
    <property type="entry name" value="Pili_assmbl_chaperone_C"/>
</dbReference>
<dbReference type="GO" id="GO:0071555">
    <property type="term" value="P:cell wall organization"/>
    <property type="evidence" value="ECO:0007669"/>
    <property type="project" value="InterPro"/>
</dbReference>
<dbReference type="SUPFAM" id="SSF49354">
    <property type="entry name" value="PapD-like"/>
    <property type="match status" value="1"/>
</dbReference>
<dbReference type="InterPro" id="IPR008962">
    <property type="entry name" value="PapD-like_sf"/>
</dbReference>
<dbReference type="Pfam" id="PF02753">
    <property type="entry name" value="PapD_C"/>
    <property type="match status" value="1"/>
</dbReference>
<keyword evidence="4" id="KW-0574">Periplasm</keyword>
<dbReference type="InterPro" id="IPR016147">
    <property type="entry name" value="Pili_assmbl_chaperone_N"/>
</dbReference>
<protein>
    <submittedName>
        <fullName evidence="10">Molecular chaperone</fullName>
    </submittedName>
</protein>
<dbReference type="AlphaFoldDB" id="A0A5J6WUF1"/>
<evidence type="ECO:0000256" key="6">
    <source>
        <dbReference type="RuleBase" id="RU003918"/>
    </source>
</evidence>
<proteinExistence type="inferred from homology"/>
<keyword evidence="11" id="KW-1185">Reference proteome</keyword>
<dbReference type="PROSITE" id="PS00635">
    <property type="entry name" value="PILI_CHAPERONE"/>
    <property type="match status" value="1"/>
</dbReference>
<evidence type="ECO:0000313" key="11">
    <source>
        <dbReference type="Proteomes" id="UP000594034"/>
    </source>
</evidence>
<dbReference type="Pfam" id="PF00345">
    <property type="entry name" value="PapD_N"/>
    <property type="match status" value="1"/>
</dbReference>
<dbReference type="EMBL" id="CP040449">
    <property type="protein sequence ID" value="QFI54450.1"/>
    <property type="molecule type" value="Genomic_DNA"/>
</dbReference>
<evidence type="ECO:0000256" key="4">
    <source>
        <dbReference type="ARBA" id="ARBA00022764"/>
    </source>
</evidence>
<feature type="chain" id="PRO_5023840996" evidence="7">
    <location>
        <begin position="19"/>
        <end position="250"/>
    </location>
</feature>
<dbReference type="InterPro" id="IPR036316">
    <property type="entry name" value="Pili_assmbl_chap_C_dom_sf"/>
</dbReference>
<dbReference type="InterPro" id="IPR013783">
    <property type="entry name" value="Ig-like_fold"/>
</dbReference>
<accession>A0A5J6WUF1</accession>
<dbReference type="InterPro" id="IPR001829">
    <property type="entry name" value="Pili_assmbl_chaperone_bac"/>
</dbReference>
<dbReference type="InterPro" id="IPR050643">
    <property type="entry name" value="Periplasmic_pilus_chap"/>
</dbReference>
<dbReference type="PANTHER" id="PTHR30251">
    <property type="entry name" value="PILUS ASSEMBLY CHAPERONE"/>
    <property type="match status" value="1"/>
</dbReference>
<comment type="subcellular location">
    <subcellularLocation>
        <location evidence="1 6">Periplasm</location>
    </subcellularLocation>
</comment>
<keyword evidence="3 7" id="KW-0732">Signal</keyword>
<evidence type="ECO:0000256" key="3">
    <source>
        <dbReference type="ARBA" id="ARBA00022729"/>
    </source>
</evidence>
<gene>
    <name evidence="10" type="ORF">FE240_06920</name>
</gene>
<evidence type="ECO:0000313" key="10">
    <source>
        <dbReference type="EMBL" id="QFI54450.1"/>
    </source>
</evidence>
<dbReference type="KEGG" id="asim:FE240_06920"/>
<dbReference type="GO" id="GO:0030288">
    <property type="term" value="C:outer membrane-bounded periplasmic space"/>
    <property type="evidence" value="ECO:0007669"/>
    <property type="project" value="InterPro"/>
</dbReference>
<evidence type="ECO:0000256" key="1">
    <source>
        <dbReference type="ARBA" id="ARBA00004418"/>
    </source>
</evidence>
<evidence type="ECO:0000256" key="5">
    <source>
        <dbReference type="ARBA" id="ARBA00023186"/>
    </source>
</evidence>
<dbReference type="RefSeq" id="WP_193003918.1">
    <property type="nucleotide sequence ID" value="NZ_CP040449.1"/>
</dbReference>
<organism evidence="10 11">
    <name type="scientific">Aeromonas simiae</name>
    <dbReference type="NCBI Taxonomy" id="218936"/>
    <lineage>
        <taxon>Bacteria</taxon>
        <taxon>Pseudomonadati</taxon>
        <taxon>Pseudomonadota</taxon>
        <taxon>Gammaproteobacteria</taxon>
        <taxon>Aeromonadales</taxon>
        <taxon>Aeromonadaceae</taxon>
        <taxon>Aeromonas</taxon>
    </lineage>
</organism>
<feature type="signal peptide" evidence="7">
    <location>
        <begin position="1"/>
        <end position="18"/>
    </location>
</feature>
<dbReference type="InterPro" id="IPR018046">
    <property type="entry name" value="Pili_assmbl_chaperone_CS"/>
</dbReference>
<reference evidence="10 11" key="1">
    <citation type="submission" date="2019-05" db="EMBL/GenBank/DDBJ databases">
        <title>OXA-830, a novel chromosomally encoded expanded-spectrum class D beta-lactamase in Aeromonas simiae.</title>
        <authorList>
            <person name="Zhou W."/>
            <person name="Chen Q."/>
        </authorList>
    </citation>
    <scope>NUCLEOTIDE SEQUENCE [LARGE SCALE GENOMIC DNA]</scope>
    <source>
        <strain evidence="10 11">A6</strain>
    </source>
</reference>
<dbReference type="Gene3D" id="2.60.40.10">
    <property type="entry name" value="Immunoglobulins"/>
    <property type="match status" value="2"/>
</dbReference>
<name>A0A5J6WUF1_9GAMM</name>
<dbReference type="PANTHER" id="PTHR30251:SF6">
    <property type="entry name" value="FIMBRIAL CHAPERONE YFCS-RELATED"/>
    <property type="match status" value="1"/>
</dbReference>
<dbReference type="Proteomes" id="UP000594034">
    <property type="component" value="Chromosome"/>
</dbReference>
<evidence type="ECO:0000259" key="8">
    <source>
        <dbReference type="Pfam" id="PF00345"/>
    </source>
</evidence>